<dbReference type="InterPro" id="IPR009057">
    <property type="entry name" value="Homeodomain-like_sf"/>
</dbReference>
<keyword evidence="2 4" id="KW-0238">DNA-binding</keyword>
<name>A0ABS5AEX5_9PSEU</name>
<dbReference type="PANTHER" id="PTHR30055:SF151">
    <property type="entry name" value="TRANSCRIPTIONAL REGULATORY PROTEIN"/>
    <property type="match status" value="1"/>
</dbReference>
<dbReference type="InterPro" id="IPR036271">
    <property type="entry name" value="Tet_transcr_reg_TetR-rel_C_sf"/>
</dbReference>
<dbReference type="Pfam" id="PF00440">
    <property type="entry name" value="TetR_N"/>
    <property type="match status" value="1"/>
</dbReference>
<feature type="domain" description="HTH tetR-type" evidence="5">
    <location>
        <begin position="10"/>
        <end position="70"/>
    </location>
</feature>
<dbReference type="PROSITE" id="PS50977">
    <property type="entry name" value="HTH_TETR_2"/>
    <property type="match status" value="1"/>
</dbReference>
<sequence>MTQAARTRGRLNRELVLAKAIELMDAAGLDGLTIRALAAALGARPMAIYTYFAGKDELLVAAYEELVSRLPLPVVEDGVEGLKRHLRERRAQMLAHPCALQLLVWLDRPTEHDLRLGEAAYSCLLHAGLSPRDALVRAAAASWLVVGNLVSKTARANPEGQVPEFAPEVFPALHAVAAALSGLDADAMFEAGLELALGAAASS</sequence>
<evidence type="ECO:0000256" key="3">
    <source>
        <dbReference type="ARBA" id="ARBA00023163"/>
    </source>
</evidence>
<dbReference type="PRINTS" id="PR00455">
    <property type="entry name" value="HTHTETR"/>
</dbReference>
<organism evidence="6 7">
    <name type="scientific">Crossiella equi</name>
    <dbReference type="NCBI Taxonomy" id="130796"/>
    <lineage>
        <taxon>Bacteria</taxon>
        <taxon>Bacillati</taxon>
        <taxon>Actinomycetota</taxon>
        <taxon>Actinomycetes</taxon>
        <taxon>Pseudonocardiales</taxon>
        <taxon>Pseudonocardiaceae</taxon>
        <taxon>Crossiella</taxon>
    </lineage>
</organism>
<keyword evidence="1" id="KW-0805">Transcription regulation</keyword>
<keyword evidence="7" id="KW-1185">Reference proteome</keyword>
<keyword evidence="3" id="KW-0804">Transcription</keyword>
<dbReference type="Gene3D" id="1.10.357.10">
    <property type="entry name" value="Tetracycline Repressor, domain 2"/>
    <property type="match status" value="1"/>
</dbReference>
<evidence type="ECO:0000313" key="7">
    <source>
        <dbReference type="Proteomes" id="UP001519363"/>
    </source>
</evidence>
<evidence type="ECO:0000256" key="1">
    <source>
        <dbReference type="ARBA" id="ARBA00023015"/>
    </source>
</evidence>
<dbReference type="SUPFAM" id="SSF48498">
    <property type="entry name" value="Tetracyclin repressor-like, C-terminal domain"/>
    <property type="match status" value="1"/>
</dbReference>
<dbReference type="Proteomes" id="UP001519363">
    <property type="component" value="Unassembled WGS sequence"/>
</dbReference>
<accession>A0ABS5AEX5</accession>
<evidence type="ECO:0000259" key="5">
    <source>
        <dbReference type="PROSITE" id="PS50977"/>
    </source>
</evidence>
<evidence type="ECO:0000313" key="6">
    <source>
        <dbReference type="EMBL" id="MBP2475138.1"/>
    </source>
</evidence>
<dbReference type="EMBL" id="JAGIOO010000001">
    <property type="protein sequence ID" value="MBP2475138.1"/>
    <property type="molecule type" value="Genomic_DNA"/>
</dbReference>
<gene>
    <name evidence="6" type="ORF">JOF53_004010</name>
</gene>
<comment type="caution">
    <text evidence="6">The sequence shown here is derived from an EMBL/GenBank/DDBJ whole genome shotgun (WGS) entry which is preliminary data.</text>
</comment>
<dbReference type="RefSeq" id="WP_086784681.1">
    <property type="nucleotide sequence ID" value="NZ_JAGIOO010000001.1"/>
</dbReference>
<evidence type="ECO:0000256" key="2">
    <source>
        <dbReference type="ARBA" id="ARBA00023125"/>
    </source>
</evidence>
<dbReference type="InterPro" id="IPR001647">
    <property type="entry name" value="HTH_TetR"/>
</dbReference>
<proteinExistence type="predicted"/>
<dbReference type="PANTHER" id="PTHR30055">
    <property type="entry name" value="HTH-TYPE TRANSCRIPTIONAL REGULATOR RUTR"/>
    <property type="match status" value="1"/>
</dbReference>
<evidence type="ECO:0000256" key="4">
    <source>
        <dbReference type="PROSITE-ProRule" id="PRU00335"/>
    </source>
</evidence>
<dbReference type="Gene3D" id="1.10.10.60">
    <property type="entry name" value="Homeodomain-like"/>
    <property type="match status" value="1"/>
</dbReference>
<protein>
    <submittedName>
        <fullName evidence="6">AcrR family transcriptional regulator</fullName>
    </submittedName>
</protein>
<feature type="DNA-binding region" description="H-T-H motif" evidence="4">
    <location>
        <begin position="33"/>
        <end position="52"/>
    </location>
</feature>
<reference evidence="6 7" key="1">
    <citation type="submission" date="2021-03" db="EMBL/GenBank/DDBJ databases">
        <title>Sequencing the genomes of 1000 actinobacteria strains.</title>
        <authorList>
            <person name="Klenk H.-P."/>
        </authorList>
    </citation>
    <scope>NUCLEOTIDE SEQUENCE [LARGE SCALE GENOMIC DNA]</scope>
    <source>
        <strain evidence="6 7">DSM 44580</strain>
    </source>
</reference>
<dbReference type="InterPro" id="IPR050109">
    <property type="entry name" value="HTH-type_TetR-like_transc_reg"/>
</dbReference>
<dbReference type="SUPFAM" id="SSF46689">
    <property type="entry name" value="Homeodomain-like"/>
    <property type="match status" value="1"/>
</dbReference>
<dbReference type="InterPro" id="IPR004111">
    <property type="entry name" value="Repressor_TetR_C"/>
</dbReference>
<dbReference type="Pfam" id="PF02909">
    <property type="entry name" value="TetR_C_1"/>
    <property type="match status" value="1"/>
</dbReference>